<dbReference type="SUPFAM" id="SSF109755">
    <property type="entry name" value="PhoU-like"/>
    <property type="match status" value="1"/>
</dbReference>
<feature type="transmembrane region" description="Helical" evidence="6">
    <location>
        <begin position="189"/>
        <end position="213"/>
    </location>
</feature>
<evidence type="ECO:0000256" key="1">
    <source>
        <dbReference type="ARBA" id="ARBA00004651"/>
    </source>
</evidence>
<dbReference type="InterPro" id="IPR004633">
    <property type="entry name" value="NaPi_cotrn-rel/YqeW-like"/>
</dbReference>
<dbReference type="Pfam" id="PF01895">
    <property type="entry name" value="PhoU"/>
    <property type="match status" value="2"/>
</dbReference>
<keyword evidence="3 6" id="KW-0812">Transmembrane</keyword>
<organism evidence="8 9">
    <name type="scientific">Johnsonella ignava ATCC 51276</name>
    <dbReference type="NCBI Taxonomy" id="679200"/>
    <lineage>
        <taxon>Bacteria</taxon>
        <taxon>Bacillati</taxon>
        <taxon>Bacillota</taxon>
        <taxon>Clostridia</taxon>
        <taxon>Lachnospirales</taxon>
        <taxon>Lachnospiraceae</taxon>
        <taxon>Johnsonella</taxon>
    </lineage>
</organism>
<feature type="transmembrane region" description="Helical" evidence="6">
    <location>
        <begin position="225"/>
        <end position="244"/>
    </location>
</feature>
<dbReference type="STRING" id="679200.HMPREF9333_00215"/>
<dbReference type="NCBIfam" id="TIGR00704">
    <property type="entry name" value="NaPi_cotrn_rel"/>
    <property type="match status" value="1"/>
</dbReference>
<feature type="transmembrane region" description="Helical" evidence="6">
    <location>
        <begin position="49"/>
        <end position="76"/>
    </location>
</feature>
<comment type="subcellular location">
    <subcellularLocation>
        <location evidence="1">Cell membrane</location>
        <topology evidence="1">Multi-pass membrane protein</topology>
    </subcellularLocation>
</comment>
<comment type="caution">
    <text evidence="8">The sequence shown here is derived from an EMBL/GenBank/DDBJ whole genome shotgun (WGS) entry which is preliminary data.</text>
</comment>
<gene>
    <name evidence="8" type="ORF">HMPREF9333_00215</name>
</gene>
<dbReference type="GO" id="GO:0044341">
    <property type="term" value="P:sodium-dependent phosphate transport"/>
    <property type="evidence" value="ECO:0007669"/>
    <property type="project" value="InterPro"/>
</dbReference>
<evidence type="ECO:0000256" key="3">
    <source>
        <dbReference type="ARBA" id="ARBA00022692"/>
    </source>
</evidence>
<keyword evidence="2" id="KW-1003">Cell membrane</keyword>
<evidence type="ECO:0000256" key="4">
    <source>
        <dbReference type="ARBA" id="ARBA00022989"/>
    </source>
</evidence>
<evidence type="ECO:0000256" key="5">
    <source>
        <dbReference type="ARBA" id="ARBA00023136"/>
    </source>
</evidence>
<dbReference type="AlphaFoldDB" id="G5GF77"/>
<dbReference type="Pfam" id="PF02690">
    <property type="entry name" value="Na_Pi_cotrans"/>
    <property type="match status" value="2"/>
</dbReference>
<dbReference type="Proteomes" id="UP000003011">
    <property type="component" value="Unassembled WGS sequence"/>
</dbReference>
<dbReference type="Gene3D" id="1.20.58.220">
    <property type="entry name" value="Phosphate transport system protein phou homolog 2, domain 2"/>
    <property type="match status" value="1"/>
</dbReference>
<feature type="transmembrane region" description="Helical" evidence="6">
    <location>
        <begin position="150"/>
        <end position="168"/>
    </location>
</feature>
<dbReference type="RefSeq" id="WP_005539188.1">
    <property type="nucleotide sequence ID" value="NZ_JH378829.1"/>
</dbReference>
<dbReference type="InterPro" id="IPR026022">
    <property type="entry name" value="PhoU_dom"/>
</dbReference>
<dbReference type="GO" id="GO:0005436">
    <property type="term" value="F:sodium:phosphate symporter activity"/>
    <property type="evidence" value="ECO:0007669"/>
    <property type="project" value="InterPro"/>
</dbReference>
<evidence type="ECO:0000259" key="7">
    <source>
        <dbReference type="Pfam" id="PF01895"/>
    </source>
</evidence>
<feature type="domain" description="PhoU" evidence="7">
    <location>
        <begin position="471"/>
        <end position="554"/>
    </location>
</feature>
<dbReference type="InterPro" id="IPR038078">
    <property type="entry name" value="PhoU-like_sf"/>
</dbReference>
<dbReference type="EMBL" id="ACZL01000003">
    <property type="protein sequence ID" value="EHI56768.1"/>
    <property type="molecule type" value="Genomic_DNA"/>
</dbReference>
<dbReference type="NCBIfam" id="NF037997">
    <property type="entry name" value="Na_Pi_symport"/>
    <property type="match status" value="1"/>
</dbReference>
<accession>G5GF77</accession>
<dbReference type="InterPro" id="IPR003841">
    <property type="entry name" value="Na/Pi_transpt"/>
</dbReference>
<dbReference type="HOGENOM" id="CLU_025623_0_1_9"/>
<feature type="transmembrane region" description="Helical" evidence="6">
    <location>
        <begin position="6"/>
        <end position="28"/>
    </location>
</feature>
<evidence type="ECO:0000313" key="9">
    <source>
        <dbReference type="Proteomes" id="UP000003011"/>
    </source>
</evidence>
<feature type="domain" description="PhoU" evidence="7">
    <location>
        <begin position="366"/>
        <end position="452"/>
    </location>
</feature>
<keyword evidence="9" id="KW-1185">Reference proteome</keyword>
<protein>
    <recommendedName>
        <fullName evidence="7">PhoU domain-containing protein</fullName>
    </recommendedName>
</protein>
<evidence type="ECO:0000256" key="2">
    <source>
        <dbReference type="ARBA" id="ARBA00022475"/>
    </source>
</evidence>
<dbReference type="PATRIC" id="fig|679200.3.peg.236"/>
<sequence>MIENISNLFGFLGGLGMFLYGMNIMADGMQKTAGGKMQKFLEMLTNNRIMAIISGAIITAIIQSSGATTVMVVGFVSAGVMSLTQAVGVIMGANIGTTITSWIVSMSQFGDSLIVINPEFYAPLFIGIGALILVFSSSHSSQKKKLAGEILTGLGFLFMGLSLMSSSIKPYTTLPIFSEAFRLLGNNPFLGMMVGCLVTALLQSSSASVGILQTLALNGVVTANAAIYITLGQNIGSCVTALISSMGSSRTAKRAAAIHLLFNLIGAVIFGIGGFILFSLNPGFAGSNINSVQISIFHTMFNLTNTALLFPFASQLVKLSGIIVRHDDQKETDISEEEYESTLKHLDDRIFETPAFAVEAAVKEVLHMGEVATDNVKLAMKMIMHNDSDELEKVFATEKIIDKMQNTLTEYLIKVDNLSLNEEQKLLVNHLFYSISDIERVGDHAENLAENIKYMKEKNIKISPTGADDLKKISESAYNSLYYAIDARRTGSLDSVRKVWQFEDDVDNLEDELSEKHLIRLSKGECSPEAGMIFMDILSNLERISDHAVNIAGYVRKEM</sequence>
<keyword evidence="4 6" id="KW-1133">Transmembrane helix</keyword>
<name>G5GF77_9FIRM</name>
<feature type="transmembrane region" description="Helical" evidence="6">
    <location>
        <begin position="120"/>
        <end position="138"/>
    </location>
</feature>
<keyword evidence="5 6" id="KW-0472">Membrane</keyword>
<dbReference type="eggNOG" id="COG1283">
    <property type="taxonomic scope" value="Bacteria"/>
</dbReference>
<dbReference type="OrthoDB" id="9763003at2"/>
<proteinExistence type="predicted"/>
<evidence type="ECO:0000256" key="6">
    <source>
        <dbReference type="SAM" id="Phobius"/>
    </source>
</evidence>
<dbReference type="PANTHER" id="PTHR10010:SF46">
    <property type="entry name" value="SODIUM-DEPENDENT PHOSPHATE TRANSPORT PROTEIN 2B"/>
    <property type="match status" value="1"/>
</dbReference>
<evidence type="ECO:0000313" key="8">
    <source>
        <dbReference type="EMBL" id="EHI56768.1"/>
    </source>
</evidence>
<feature type="transmembrane region" description="Helical" evidence="6">
    <location>
        <begin position="256"/>
        <end position="280"/>
    </location>
</feature>
<dbReference type="GO" id="GO:0005886">
    <property type="term" value="C:plasma membrane"/>
    <property type="evidence" value="ECO:0007669"/>
    <property type="project" value="UniProtKB-SubCell"/>
</dbReference>
<dbReference type="PANTHER" id="PTHR10010">
    <property type="entry name" value="SOLUTE CARRIER FAMILY 34 SODIUM PHOSPHATE , MEMBER 2-RELATED"/>
    <property type="match status" value="1"/>
</dbReference>
<reference evidence="8 9" key="1">
    <citation type="submission" date="2011-08" db="EMBL/GenBank/DDBJ databases">
        <title>The Genome Sequence of Johnsonella ignava ATCC 51276.</title>
        <authorList>
            <consortium name="The Broad Institute Genome Sequencing Platform"/>
            <person name="Earl A."/>
            <person name="Ward D."/>
            <person name="Feldgarden M."/>
            <person name="Gevers D."/>
            <person name="Izard J."/>
            <person name="Blanton J.M."/>
            <person name="Baranova O.V."/>
            <person name="Dewhirst F.E."/>
            <person name="Young S.K."/>
            <person name="Zeng Q."/>
            <person name="Gargeya S."/>
            <person name="Fitzgerald M."/>
            <person name="Haas B."/>
            <person name="Abouelleil A."/>
            <person name="Alvarado L."/>
            <person name="Arachchi H.M."/>
            <person name="Berlin A."/>
            <person name="Brown A."/>
            <person name="Chapman S.B."/>
            <person name="Chen Z."/>
            <person name="Dunbar C."/>
            <person name="Freedman E."/>
            <person name="Gearin G."/>
            <person name="Gellesch M."/>
            <person name="Goldberg J."/>
            <person name="Griggs A."/>
            <person name="Gujja S."/>
            <person name="Heiman D."/>
            <person name="Howarth C."/>
            <person name="Larson L."/>
            <person name="Lui A."/>
            <person name="MacDonald P.J.P."/>
            <person name="Montmayeur A."/>
            <person name="Murphy C."/>
            <person name="Neiman D."/>
            <person name="Pearson M."/>
            <person name="Priest M."/>
            <person name="Roberts A."/>
            <person name="Saif S."/>
            <person name="Shea T."/>
            <person name="Shenoy N."/>
            <person name="Sisk P."/>
            <person name="Stolte C."/>
            <person name="Sykes S."/>
            <person name="Wortman J."/>
            <person name="Nusbaum C."/>
            <person name="Birren B."/>
        </authorList>
    </citation>
    <scope>NUCLEOTIDE SEQUENCE [LARGE SCALE GENOMIC DNA]</scope>
    <source>
        <strain evidence="8 9">ATCC 51276</strain>
    </source>
</reference>